<proteinExistence type="predicted"/>
<organism evidence="1 2">
    <name type="scientific">Natrialba taiwanensis DSM 12281</name>
    <dbReference type="NCBI Taxonomy" id="1230458"/>
    <lineage>
        <taxon>Archaea</taxon>
        <taxon>Methanobacteriati</taxon>
        <taxon>Methanobacteriota</taxon>
        <taxon>Stenosarchaea group</taxon>
        <taxon>Halobacteria</taxon>
        <taxon>Halobacteriales</taxon>
        <taxon>Natrialbaceae</taxon>
        <taxon>Natrialba</taxon>
    </lineage>
</organism>
<sequence length="233" mass="24780">MDRRAFVAAAAVSGLGLSAGCLGGMLEDVTSVSATPAIVSSTALETADYEYRGTREVIETETVAGRPIEATNYASEYTRTIDALAGLFGDETPAAGVFGVATTPQIGFLDTQLNPISDMSNAELVGRVQNKYDEFTIDDRVVERRTAEPFGQPVTVETFPGTATHASIGEVDIFVDVTQLTSEGDHLVLVGIAPDIQRLQREDEVGRIDTLIDGVEHGDGLDREAGDAELVEE</sequence>
<evidence type="ECO:0000313" key="1">
    <source>
        <dbReference type="EMBL" id="ELY85467.1"/>
    </source>
</evidence>
<dbReference type="Proteomes" id="UP000011648">
    <property type="component" value="Unassembled WGS sequence"/>
</dbReference>
<evidence type="ECO:0000313" key="2">
    <source>
        <dbReference type="Proteomes" id="UP000011648"/>
    </source>
</evidence>
<dbReference type="Pfam" id="PF20127">
    <property type="entry name" value="DUF6517"/>
    <property type="match status" value="1"/>
</dbReference>
<accession>L9ZIQ3</accession>
<dbReference type="AlphaFoldDB" id="L9ZIQ3"/>
<gene>
    <name evidence="1" type="ORF">C484_19142</name>
</gene>
<dbReference type="EMBL" id="AOIL01000067">
    <property type="protein sequence ID" value="ELY85467.1"/>
    <property type="molecule type" value="Genomic_DNA"/>
</dbReference>
<dbReference type="PATRIC" id="fig|1230458.4.peg.3847"/>
<dbReference type="OrthoDB" id="205286at2157"/>
<dbReference type="RefSeq" id="WP_006827433.1">
    <property type="nucleotide sequence ID" value="NZ_AOIL01000067.1"/>
</dbReference>
<dbReference type="InterPro" id="IPR045396">
    <property type="entry name" value="DUF6517"/>
</dbReference>
<reference evidence="1 2" key="1">
    <citation type="journal article" date="2014" name="PLoS Genet.">
        <title>Phylogenetically driven sequencing of extremely halophilic archaea reveals strategies for static and dynamic osmo-response.</title>
        <authorList>
            <person name="Becker E.A."/>
            <person name="Seitzer P.M."/>
            <person name="Tritt A."/>
            <person name="Larsen D."/>
            <person name="Krusor M."/>
            <person name="Yao A.I."/>
            <person name="Wu D."/>
            <person name="Madern D."/>
            <person name="Eisen J.A."/>
            <person name="Darling A.E."/>
            <person name="Facciotti M.T."/>
        </authorList>
    </citation>
    <scope>NUCLEOTIDE SEQUENCE [LARGE SCALE GENOMIC DNA]</scope>
    <source>
        <strain evidence="1 2">DSM 12281</strain>
    </source>
</reference>
<protein>
    <submittedName>
        <fullName evidence="1">Uncharacterized protein</fullName>
    </submittedName>
</protein>
<dbReference type="PROSITE" id="PS51257">
    <property type="entry name" value="PROKAR_LIPOPROTEIN"/>
    <property type="match status" value="1"/>
</dbReference>
<comment type="caution">
    <text evidence="1">The sequence shown here is derived from an EMBL/GenBank/DDBJ whole genome shotgun (WGS) entry which is preliminary data.</text>
</comment>
<keyword evidence="2" id="KW-1185">Reference proteome</keyword>
<name>L9ZIQ3_9EURY</name>